<accession>A0A0S4J8I6</accession>
<dbReference type="AlphaFoldDB" id="A0A0S4J8I6"/>
<evidence type="ECO:0008006" key="4">
    <source>
        <dbReference type="Google" id="ProtNLM"/>
    </source>
</evidence>
<feature type="non-terminal residue" evidence="2">
    <location>
        <position position="219"/>
    </location>
</feature>
<dbReference type="VEuPathDB" id="TriTrypDB:BSAL_94040"/>
<feature type="signal peptide" evidence="1">
    <location>
        <begin position="1"/>
        <end position="19"/>
    </location>
</feature>
<gene>
    <name evidence="2" type="ORF">BSAL_94040</name>
</gene>
<keyword evidence="1" id="KW-0732">Signal</keyword>
<reference evidence="3" key="1">
    <citation type="submission" date="2015-09" db="EMBL/GenBank/DDBJ databases">
        <authorList>
            <consortium name="Pathogen Informatics"/>
        </authorList>
    </citation>
    <scope>NUCLEOTIDE SEQUENCE [LARGE SCALE GENOMIC DNA]</scope>
    <source>
        <strain evidence="3">Lake Konstanz</strain>
    </source>
</reference>
<name>A0A0S4J8I6_BODSA</name>
<protein>
    <recommendedName>
        <fullName evidence="4">Membrane-associated protein</fullName>
    </recommendedName>
</protein>
<sequence length="219" mass="23282">MFCLLFLLVCSHAWLSCKDQPSGVSQLAQGVHVYCDGHGRALIQKSQVLSQCSTYTAADGLTPSVCGYVSEPTVRALATLSTTLHLSDEGETIRNTDSCALNALRGSTNWQYASCSWNGSWRFEYRPENSACGGVILEGAMWPEMFHGCGMGSGVHWLPTQRHASNNAVSGHKSTDSSTYLVMVAPCGVNTVGFPSSGCRACTTNADCNGHATSVTDDG</sequence>
<keyword evidence="3" id="KW-1185">Reference proteome</keyword>
<proteinExistence type="predicted"/>
<dbReference type="EMBL" id="CYKH01001353">
    <property type="protein sequence ID" value="CUG86655.1"/>
    <property type="molecule type" value="Genomic_DNA"/>
</dbReference>
<feature type="chain" id="PRO_5006622189" description="Membrane-associated protein" evidence="1">
    <location>
        <begin position="20"/>
        <end position="219"/>
    </location>
</feature>
<evidence type="ECO:0000313" key="3">
    <source>
        <dbReference type="Proteomes" id="UP000051952"/>
    </source>
</evidence>
<evidence type="ECO:0000313" key="2">
    <source>
        <dbReference type="EMBL" id="CUG86655.1"/>
    </source>
</evidence>
<organism evidence="2 3">
    <name type="scientific">Bodo saltans</name>
    <name type="common">Flagellated protozoan</name>
    <dbReference type="NCBI Taxonomy" id="75058"/>
    <lineage>
        <taxon>Eukaryota</taxon>
        <taxon>Discoba</taxon>
        <taxon>Euglenozoa</taxon>
        <taxon>Kinetoplastea</taxon>
        <taxon>Metakinetoplastina</taxon>
        <taxon>Eubodonida</taxon>
        <taxon>Bodonidae</taxon>
        <taxon>Bodo</taxon>
    </lineage>
</organism>
<evidence type="ECO:0000256" key="1">
    <source>
        <dbReference type="SAM" id="SignalP"/>
    </source>
</evidence>
<dbReference type="Proteomes" id="UP000051952">
    <property type="component" value="Unassembled WGS sequence"/>
</dbReference>